<comment type="caution">
    <text evidence="1">The sequence shown here is derived from an EMBL/GenBank/DDBJ whole genome shotgun (WGS) entry which is preliminary data.</text>
</comment>
<organism evidence="1 2">
    <name type="scientific">Iris pallida</name>
    <name type="common">Sweet iris</name>
    <dbReference type="NCBI Taxonomy" id="29817"/>
    <lineage>
        <taxon>Eukaryota</taxon>
        <taxon>Viridiplantae</taxon>
        <taxon>Streptophyta</taxon>
        <taxon>Embryophyta</taxon>
        <taxon>Tracheophyta</taxon>
        <taxon>Spermatophyta</taxon>
        <taxon>Magnoliopsida</taxon>
        <taxon>Liliopsida</taxon>
        <taxon>Asparagales</taxon>
        <taxon>Iridaceae</taxon>
        <taxon>Iridoideae</taxon>
        <taxon>Irideae</taxon>
        <taxon>Iris</taxon>
    </lineage>
</organism>
<proteinExistence type="predicted"/>
<dbReference type="AlphaFoldDB" id="A0AAX6E1C1"/>
<reference evidence="1" key="1">
    <citation type="journal article" date="2023" name="GigaByte">
        <title>Genome assembly of the bearded iris, Iris pallida Lam.</title>
        <authorList>
            <person name="Bruccoleri R.E."/>
            <person name="Oakeley E.J."/>
            <person name="Faust A.M.E."/>
            <person name="Altorfer M."/>
            <person name="Dessus-Babus S."/>
            <person name="Burckhardt D."/>
            <person name="Oertli M."/>
            <person name="Naumann U."/>
            <person name="Petersen F."/>
            <person name="Wong J."/>
        </authorList>
    </citation>
    <scope>NUCLEOTIDE SEQUENCE</scope>
    <source>
        <strain evidence="1">GSM-AAB239-AS_SAM_17_03QT</strain>
    </source>
</reference>
<dbReference type="PANTHER" id="PTHR33879:SF3">
    <property type="entry name" value="17.6 KDA CLASS II HEAT SHOCK PROTEIN-RELATED"/>
    <property type="match status" value="1"/>
</dbReference>
<keyword evidence="2" id="KW-1185">Reference proteome</keyword>
<evidence type="ECO:0000313" key="1">
    <source>
        <dbReference type="EMBL" id="KAJ6797882.1"/>
    </source>
</evidence>
<gene>
    <name evidence="1" type="ORF">M6B38_214845</name>
</gene>
<dbReference type="EMBL" id="JANAVB010040619">
    <property type="protein sequence ID" value="KAJ6797882.1"/>
    <property type="molecule type" value="Genomic_DNA"/>
</dbReference>
<accession>A0AAX6E1C1</accession>
<evidence type="ECO:0008006" key="3">
    <source>
        <dbReference type="Google" id="ProtNLM"/>
    </source>
</evidence>
<dbReference type="Proteomes" id="UP001140949">
    <property type="component" value="Unassembled WGS sequence"/>
</dbReference>
<reference evidence="1" key="2">
    <citation type="submission" date="2023-04" db="EMBL/GenBank/DDBJ databases">
        <authorList>
            <person name="Bruccoleri R.E."/>
            <person name="Oakeley E.J."/>
            <person name="Faust A.-M."/>
            <person name="Dessus-Babus S."/>
            <person name="Altorfer M."/>
            <person name="Burckhardt D."/>
            <person name="Oertli M."/>
            <person name="Naumann U."/>
            <person name="Petersen F."/>
            <person name="Wong J."/>
        </authorList>
    </citation>
    <scope>NUCLEOTIDE SEQUENCE</scope>
    <source>
        <strain evidence="1">GSM-AAB239-AS_SAM_17_03QT</strain>
        <tissue evidence="1">Leaf</tissue>
    </source>
</reference>
<sequence>MRVHPVLDIGGGGGFRCDSARKKLRRLPHIFSKVLELPLSSDAAVSVSESPTYLRFSSQADDLSLLFLSSAAGVRAHAVEIHPGVMKVVVRKNGGGDFGEGEMELDRWRFRLPKGTRPRLAVAEYVEGELVVTVPKGFEDNDEDRDGNAGFAGLGRMLLVQ</sequence>
<dbReference type="CDD" id="cd00298">
    <property type="entry name" value="ACD_sHsps_p23-like"/>
    <property type="match status" value="1"/>
</dbReference>
<name>A0AAX6E1C1_IRIPA</name>
<protein>
    <recommendedName>
        <fullName evidence="3">SHSP domain-containing protein</fullName>
    </recommendedName>
</protein>
<evidence type="ECO:0000313" key="2">
    <source>
        <dbReference type="Proteomes" id="UP001140949"/>
    </source>
</evidence>
<dbReference type="PANTHER" id="PTHR33879">
    <property type="entry name" value="17.6 KDA CLASS II HEAT SHOCK PROTEIN-RELATED"/>
    <property type="match status" value="1"/>
</dbReference>